<proteinExistence type="predicted"/>
<organism evidence="2 3">
    <name type="scientific">Vespula maculifrons</name>
    <name type="common">Eastern yellow jacket</name>
    <name type="synonym">Wasp</name>
    <dbReference type="NCBI Taxonomy" id="7453"/>
    <lineage>
        <taxon>Eukaryota</taxon>
        <taxon>Metazoa</taxon>
        <taxon>Ecdysozoa</taxon>
        <taxon>Arthropoda</taxon>
        <taxon>Hexapoda</taxon>
        <taxon>Insecta</taxon>
        <taxon>Pterygota</taxon>
        <taxon>Neoptera</taxon>
        <taxon>Endopterygota</taxon>
        <taxon>Hymenoptera</taxon>
        <taxon>Apocrita</taxon>
        <taxon>Aculeata</taxon>
        <taxon>Vespoidea</taxon>
        <taxon>Vespidae</taxon>
        <taxon>Vespinae</taxon>
        <taxon>Vespula</taxon>
    </lineage>
</organism>
<reference evidence="2 3" key="1">
    <citation type="journal article" date="2024" name="Ann. Entomol. Soc. Am.">
        <title>Genomic analyses of the southern and eastern yellowjacket wasps (Hymenoptera: Vespidae) reveal evolutionary signatures of social life.</title>
        <authorList>
            <person name="Catto M.A."/>
            <person name="Caine P.B."/>
            <person name="Orr S.E."/>
            <person name="Hunt B.G."/>
            <person name="Goodisman M.A.D."/>
        </authorList>
    </citation>
    <scope>NUCLEOTIDE SEQUENCE [LARGE SCALE GENOMIC DNA]</scope>
    <source>
        <strain evidence="2">232</strain>
        <tissue evidence="2">Head and thorax</tissue>
    </source>
</reference>
<sequence length="72" mass="8653">MLPFLIMKSMMPCNLSVKRIIVLSHYLFATVKYILQIWTMITKIFYISRNLLFQLTRTSFLYAMIFYKSSDN</sequence>
<dbReference type="EMBL" id="JAYRBN010000071">
    <property type="protein sequence ID" value="KAL2734734.1"/>
    <property type="molecule type" value="Genomic_DNA"/>
</dbReference>
<accession>A0ABD2BPN6</accession>
<gene>
    <name evidence="2" type="ORF">V1477_013911</name>
</gene>
<protein>
    <submittedName>
        <fullName evidence="2">Odorant receptor 47a-like</fullName>
    </submittedName>
</protein>
<keyword evidence="1" id="KW-1133">Transmembrane helix</keyword>
<evidence type="ECO:0000313" key="2">
    <source>
        <dbReference type="EMBL" id="KAL2734734.1"/>
    </source>
</evidence>
<name>A0ABD2BPN6_VESMC</name>
<dbReference type="Proteomes" id="UP001607303">
    <property type="component" value="Unassembled WGS sequence"/>
</dbReference>
<evidence type="ECO:0000313" key="3">
    <source>
        <dbReference type="Proteomes" id="UP001607303"/>
    </source>
</evidence>
<evidence type="ECO:0000256" key="1">
    <source>
        <dbReference type="SAM" id="Phobius"/>
    </source>
</evidence>
<feature type="transmembrane region" description="Helical" evidence="1">
    <location>
        <begin position="20"/>
        <end position="41"/>
    </location>
</feature>
<dbReference type="AlphaFoldDB" id="A0ABD2BPN6"/>
<keyword evidence="1" id="KW-0472">Membrane</keyword>
<keyword evidence="3" id="KW-1185">Reference proteome</keyword>
<comment type="caution">
    <text evidence="2">The sequence shown here is derived from an EMBL/GenBank/DDBJ whole genome shotgun (WGS) entry which is preliminary data.</text>
</comment>
<keyword evidence="1" id="KW-0812">Transmembrane</keyword>